<dbReference type="Proteomes" id="UP000003178">
    <property type="component" value="Unassembled WGS sequence"/>
</dbReference>
<keyword evidence="4" id="KW-1185">Reference proteome</keyword>
<gene>
    <name evidence="3" type="ORF">CLOHIR_01765</name>
</gene>
<dbReference type="RefSeq" id="WP_006440625.1">
    <property type="nucleotide sequence ID" value="NZ_DS995358.1"/>
</dbReference>
<proteinExistence type="predicted"/>
<evidence type="ECO:0000313" key="3">
    <source>
        <dbReference type="EMBL" id="EEA84534.1"/>
    </source>
</evidence>
<feature type="transmembrane region" description="Helical" evidence="2">
    <location>
        <begin position="7"/>
        <end position="25"/>
    </location>
</feature>
<name>B6G0V9_PEPHT</name>
<dbReference type="EMBL" id="ABWP01000070">
    <property type="protein sequence ID" value="EEA84534.1"/>
    <property type="molecule type" value="Genomic_DNA"/>
</dbReference>
<feature type="coiled-coil region" evidence="1">
    <location>
        <begin position="128"/>
        <end position="155"/>
    </location>
</feature>
<keyword evidence="2" id="KW-0812">Transmembrane</keyword>
<dbReference type="AlphaFoldDB" id="B6G0V9"/>
<evidence type="ECO:0000313" key="4">
    <source>
        <dbReference type="Proteomes" id="UP000003178"/>
    </source>
</evidence>
<evidence type="ECO:0000256" key="1">
    <source>
        <dbReference type="SAM" id="Coils"/>
    </source>
</evidence>
<reference evidence="3 4" key="2">
    <citation type="submission" date="2008-10" db="EMBL/GenBank/DDBJ databases">
        <title>Draft genome sequence of Clostridium hiranonis (DSM 13275).</title>
        <authorList>
            <person name="Sudarsanam P."/>
            <person name="Ley R."/>
            <person name="Guruge J."/>
            <person name="Turnbaugh P.J."/>
            <person name="Mahowald M."/>
            <person name="Liep D."/>
            <person name="Gordon J."/>
        </authorList>
    </citation>
    <scope>NUCLEOTIDE SEQUENCE [LARGE SCALE GENOMIC DNA]</scope>
    <source>
        <strain evidence="3 4">DSM 13275</strain>
    </source>
</reference>
<reference evidence="3 4" key="1">
    <citation type="submission" date="2008-09" db="EMBL/GenBank/DDBJ databases">
        <authorList>
            <person name="Fulton L."/>
            <person name="Clifton S."/>
            <person name="Fulton B."/>
            <person name="Xu J."/>
            <person name="Minx P."/>
            <person name="Pepin K.H."/>
            <person name="Johnson M."/>
            <person name="Thiruvilangam P."/>
            <person name="Bhonagiri V."/>
            <person name="Nash W.E."/>
            <person name="Mardis E.R."/>
            <person name="Wilson R.K."/>
        </authorList>
    </citation>
    <scope>NUCLEOTIDE SEQUENCE [LARGE SCALE GENOMIC DNA]</scope>
    <source>
        <strain evidence="3 4">DSM 13275</strain>
    </source>
</reference>
<keyword evidence="2" id="KW-1133">Transmembrane helix</keyword>
<dbReference type="HOGENOM" id="CLU_833432_0_0_9"/>
<sequence>MGKKGKFILIFGLIFVLFISGIIVFKNREDRINQANKEIEQLVEMKEYDKLRTLFMDYEKMNKNFGLTEEECVEIKSYFYMLQMYKEKDYDMVYSISTNLKAEKCWIFKNDVEIFVKEFLESKEGIEERKKIEDREKLAQEIKNLRKEMGNWGREHISEIGPYIGMPESLISKTMLGYQDKTENISFEYREDIYIYEKHYMWKDDKENEICKVIVGQEEYEYEPVVKEVEFLGSNWEKKLLYNGEDENLKKEFTIGIYTGKLYEESNHGGYDNIKTDVELIEEYIDEYDVYEYSDADEFYYDHKDDFEGYEDAEGYYEDAWSLIDENTEYLIR</sequence>
<evidence type="ECO:0000256" key="2">
    <source>
        <dbReference type="SAM" id="Phobius"/>
    </source>
</evidence>
<accession>B6G0V9</accession>
<keyword evidence="2" id="KW-0472">Membrane</keyword>
<organism evidence="3 4">
    <name type="scientific">Peptacetobacter hiranonis (strain DSM 13275 / JCM 10541 / KCTC 15199 / TO-931)</name>
    <name type="common">Clostridium hiranonis</name>
    <dbReference type="NCBI Taxonomy" id="500633"/>
    <lineage>
        <taxon>Bacteria</taxon>
        <taxon>Bacillati</taxon>
        <taxon>Bacillota</taxon>
        <taxon>Clostridia</taxon>
        <taxon>Peptostreptococcales</taxon>
        <taxon>Peptostreptococcaceae</taxon>
        <taxon>Peptacetobacter</taxon>
    </lineage>
</organism>
<protein>
    <submittedName>
        <fullName evidence="3">Uncharacterized protein</fullName>
    </submittedName>
</protein>
<comment type="caution">
    <text evidence="3">The sequence shown here is derived from an EMBL/GenBank/DDBJ whole genome shotgun (WGS) entry which is preliminary data.</text>
</comment>
<keyword evidence="1" id="KW-0175">Coiled coil</keyword>